<accession>A0A0M9EM41</accession>
<evidence type="ECO:0000256" key="1">
    <source>
        <dbReference type="SAM" id="Phobius"/>
    </source>
</evidence>
<feature type="transmembrane region" description="Helical" evidence="1">
    <location>
        <begin position="95"/>
        <end position="121"/>
    </location>
</feature>
<organism evidence="2 3">
    <name type="scientific">Fusarium langsethiae</name>
    <dbReference type="NCBI Taxonomy" id="179993"/>
    <lineage>
        <taxon>Eukaryota</taxon>
        <taxon>Fungi</taxon>
        <taxon>Dikarya</taxon>
        <taxon>Ascomycota</taxon>
        <taxon>Pezizomycotina</taxon>
        <taxon>Sordariomycetes</taxon>
        <taxon>Hypocreomycetidae</taxon>
        <taxon>Hypocreales</taxon>
        <taxon>Nectriaceae</taxon>
        <taxon>Fusarium</taxon>
    </lineage>
</organism>
<keyword evidence="3" id="KW-1185">Reference proteome</keyword>
<dbReference type="EMBL" id="JXCE01001055">
    <property type="protein sequence ID" value="KPA35530.1"/>
    <property type="molecule type" value="Genomic_DNA"/>
</dbReference>
<evidence type="ECO:0000313" key="2">
    <source>
        <dbReference type="EMBL" id="KPA35530.1"/>
    </source>
</evidence>
<reference evidence="2 3" key="1">
    <citation type="submission" date="2015-04" db="EMBL/GenBank/DDBJ databases">
        <title>The draft genome sequence of Fusarium langsethiae, a T-2/HT-2 mycotoxin producer.</title>
        <authorList>
            <person name="Lysoe E."/>
            <person name="Divon H.H."/>
            <person name="Terzi V."/>
            <person name="Orru L."/>
            <person name="Lamontanara A."/>
            <person name="Kolseth A.-K."/>
            <person name="Frandsen R.J."/>
            <person name="Nielsen K."/>
            <person name="Thrane U."/>
        </authorList>
    </citation>
    <scope>NUCLEOTIDE SEQUENCE [LARGE SCALE GENOMIC DNA]</scope>
    <source>
        <strain evidence="2 3">Fl201059</strain>
    </source>
</reference>
<keyword evidence="1" id="KW-0812">Transmembrane</keyword>
<name>A0A0M9EM41_FUSLA</name>
<keyword evidence="1" id="KW-1133">Transmembrane helix</keyword>
<keyword evidence="1" id="KW-0472">Membrane</keyword>
<comment type="caution">
    <text evidence="2">The sequence shown here is derived from an EMBL/GenBank/DDBJ whole genome shotgun (WGS) entry which is preliminary data.</text>
</comment>
<protein>
    <submittedName>
        <fullName evidence="2">Uncharacterized protein</fullName>
    </submittedName>
</protein>
<sequence>MEKSLEPFQSSSTRWDLNRWRGGFDRYEGLSAWHRHFDCGPAELGGVSGQVRGERDMLGAAFDDTIAESGEITALFRVSGGSYKTPLPYRSFEELALVIIFALATLVSVSDSLVQILVIGANMVDDVPKQLCERRFLQS</sequence>
<evidence type="ECO:0000313" key="3">
    <source>
        <dbReference type="Proteomes" id="UP000037904"/>
    </source>
</evidence>
<gene>
    <name evidence="2" type="ORF">FLAG1_11763</name>
</gene>
<dbReference type="AlphaFoldDB" id="A0A0M9EM41"/>
<proteinExistence type="predicted"/>
<dbReference type="Proteomes" id="UP000037904">
    <property type="component" value="Unassembled WGS sequence"/>
</dbReference>